<accession>A0AAE1TIU0</accession>
<dbReference type="GO" id="GO:0007160">
    <property type="term" value="P:cell-matrix adhesion"/>
    <property type="evidence" value="ECO:0007669"/>
    <property type="project" value="TreeGrafter"/>
</dbReference>
<protein>
    <submittedName>
        <fullName evidence="4">Uncharacterized protein</fullName>
    </submittedName>
</protein>
<keyword evidence="5" id="KW-1185">Reference proteome</keyword>
<evidence type="ECO:0000313" key="4">
    <source>
        <dbReference type="EMBL" id="KAK4286656.1"/>
    </source>
</evidence>
<organism evidence="4 5">
    <name type="scientific">Petrolisthes manimaculis</name>
    <dbReference type="NCBI Taxonomy" id="1843537"/>
    <lineage>
        <taxon>Eukaryota</taxon>
        <taxon>Metazoa</taxon>
        <taxon>Ecdysozoa</taxon>
        <taxon>Arthropoda</taxon>
        <taxon>Crustacea</taxon>
        <taxon>Multicrustacea</taxon>
        <taxon>Malacostraca</taxon>
        <taxon>Eumalacostraca</taxon>
        <taxon>Eucarida</taxon>
        <taxon>Decapoda</taxon>
        <taxon>Pleocyemata</taxon>
        <taxon>Anomura</taxon>
        <taxon>Galatheoidea</taxon>
        <taxon>Porcellanidae</taxon>
        <taxon>Petrolisthes</taxon>
    </lineage>
</organism>
<dbReference type="PANTHER" id="PTHR23412">
    <property type="entry name" value="STEREOCILIN RELATED"/>
    <property type="match status" value="1"/>
</dbReference>
<feature type="chain" id="PRO_5042058710" evidence="3">
    <location>
        <begin position="23"/>
        <end position="1157"/>
    </location>
</feature>
<evidence type="ECO:0000256" key="1">
    <source>
        <dbReference type="ARBA" id="ARBA00022729"/>
    </source>
</evidence>
<dbReference type="EMBL" id="JAWZYT010007443">
    <property type="protein sequence ID" value="KAK4286656.1"/>
    <property type="molecule type" value="Genomic_DNA"/>
</dbReference>
<gene>
    <name evidence="4" type="ORF">Pmani_040253</name>
</gene>
<dbReference type="GO" id="GO:0009986">
    <property type="term" value="C:cell surface"/>
    <property type="evidence" value="ECO:0007669"/>
    <property type="project" value="TreeGrafter"/>
</dbReference>
<dbReference type="AlphaFoldDB" id="A0AAE1TIU0"/>
<dbReference type="PANTHER" id="PTHR23412:SF17">
    <property type="entry name" value="OTOANCORIN"/>
    <property type="match status" value="1"/>
</dbReference>
<evidence type="ECO:0000313" key="5">
    <source>
        <dbReference type="Proteomes" id="UP001292094"/>
    </source>
</evidence>
<evidence type="ECO:0000256" key="2">
    <source>
        <dbReference type="ARBA" id="ARBA00023180"/>
    </source>
</evidence>
<reference evidence="4" key="1">
    <citation type="submission" date="2023-11" db="EMBL/GenBank/DDBJ databases">
        <title>Genome assemblies of two species of porcelain crab, Petrolisthes cinctipes and Petrolisthes manimaculis (Anomura: Porcellanidae).</title>
        <authorList>
            <person name="Angst P."/>
        </authorList>
    </citation>
    <scope>NUCLEOTIDE SEQUENCE</scope>
    <source>
        <strain evidence="4">PB745_02</strain>
        <tissue evidence="4">Gill</tissue>
    </source>
</reference>
<name>A0AAE1TIU0_9EUCA</name>
<sequence length="1157" mass="128333">MKERRLLLLLVLVVALGSAAEANFFTDTFDKLKSTFGNWADIIKEKFADLKESWSEKYGELTDKLKSMLDKNDFSNTTAAELLQDVPEKGWKDLQPRMLMSMKEEAAVELINDKTGKVPKRLQAEFNRLLLANKTDTVVLDEAKTKLLKMNLVEAETLLARLGMQDQWTKDMIQTLDLAALTLPVCMDRVTNAESRERLLVIIAKCEVTSPPSGCPSREIVGGLKNLIEVQKYGPASTITKEKVETWGGIDKIPKSLTNFIPTEMVKEFKSAIKQMSFDVDFTTNNENWKRRICEVENCKTLTKDTVKDWYDNMGGLKSRITPSDIPEAAMQNTEVSTAIISNAEEEKSDMRPGDARRIMKKKLGDFNKDATTVDQGNINDIGGHVLARGPTCFLKTTGDKNLLGGILTASSASIKGMKGPEYMSKTRTLTEACMNEAMPDGGAFTHTKVEENFKPFITAKLLQDQKKDILIQITQSAERNNDMMTLRKIEAVHSKVSAQEAIEFPTFIRDYLTVSAIESSSINDLTQLSIDMDPFALPCVKGAEMAWGGMTTVTVSDITANIGLLQCMSANQANKVPSNVIFDVFDVIKNKGILSPEACRVFAKKVEDWYKEISGDDDADKQEVWENIYLGELEKIPPCVYAEFGALNLDLLGRPGRTVVLRRLCAAKNYHTITPLVRRRIVNDLLERRIGEGQVTPCDLDILGQCAFDINANLLKNMNEVAKVNYIMKLQELMKMGSPGGTWVDYGCQDAATRGQVGVILTQVKGEPSTWKTAEDVSCLLDTLQPYQRDAIPPEVFTSVSCPRGMSPFSTVIPTECKDYYKKANMEIMKQQASKCINLRKEDGYNSACDKISCNGILVLSSSELSQLPIDDVYGNLEDLALPDITVEQAKVLMAKVTEKKKLEDLTNDDLGRIGSLYKAMTAKNVEDLPDFTPANSMDAVHAIGRLKDIPKDIATKLKEKILAEYKKPADLSSEDLMMLGNLVCVFTKDELNKVPNDVFSSAMRYLDTVDCGSLIDTRPIIEKAKAAYEKKDMPMNKWDAATMSEMNLLLKGMNPEEVMTIPETAFAGITPMGISVLSPQTIKAIKLDQLSNLTRSAVRSFTPQQKAQMSPEMLKILAKTDPLPSAPFKSGAESAYGVSTRWVAVLTFAGAFLVL</sequence>
<keyword evidence="2" id="KW-0325">Glycoprotein</keyword>
<proteinExistence type="predicted"/>
<dbReference type="Proteomes" id="UP001292094">
    <property type="component" value="Unassembled WGS sequence"/>
</dbReference>
<dbReference type="InterPro" id="IPR026664">
    <property type="entry name" value="Stereocilin-rel"/>
</dbReference>
<evidence type="ECO:0000256" key="3">
    <source>
        <dbReference type="SAM" id="SignalP"/>
    </source>
</evidence>
<keyword evidence="1 3" id="KW-0732">Signal</keyword>
<comment type="caution">
    <text evidence="4">The sequence shown here is derived from an EMBL/GenBank/DDBJ whole genome shotgun (WGS) entry which is preliminary data.</text>
</comment>
<feature type="signal peptide" evidence="3">
    <location>
        <begin position="1"/>
        <end position="22"/>
    </location>
</feature>